<dbReference type="Proteomes" id="UP000191897">
    <property type="component" value="Unassembled WGS sequence"/>
</dbReference>
<gene>
    <name evidence="2" type="ORF">AGR4C_pb10008</name>
</gene>
<evidence type="ECO:0000313" key="3">
    <source>
        <dbReference type="Proteomes" id="UP000191897"/>
    </source>
</evidence>
<protein>
    <recommendedName>
        <fullName evidence="1">PIN domain-containing protein</fullName>
    </recommendedName>
</protein>
<proteinExistence type="predicted"/>
<dbReference type="Gene3D" id="3.40.50.1010">
    <property type="entry name" value="5'-nuclease"/>
    <property type="match status" value="1"/>
</dbReference>
<dbReference type="SUPFAM" id="SSF88723">
    <property type="entry name" value="PIN domain-like"/>
    <property type="match status" value="1"/>
</dbReference>
<accession>A0A1S7SD05</accession>
<dbReference type="AlphaFoldDB" id="A0A1S7SD05"/>
<dbReference type="EMBL" id="FBWC01000040">
    <property type="protein sequence ID" value="CUX66789.1"/>
    <property type="molecule type" value="Genomic_DNA"/>
</dbReference>
<sequence length="60" mass="6833">MYKTLVDQLDKERAHRNNPKDALIADTCLQRGLALVTNDRPLLRVAELNNIPTFNLEGSR</sequence>
<dbReference type="Pfam" id="PF01850">
    <property type="entry name" value="PIN"/>
    <property type="match status" value="1"/>
</dbReference>
<dbReference type="InterPro" id="IPR029060">
    <property type="entry name" value="PIN-like_dom_sf"/>
</dbReference>
<feature type="domain" description="PIN" evidence="1">
    <location>
        <begin position="13"/>
        <end position="47"/>
    </location>
</feature>
<evidence type="ECO:0000259" key="1">
    <source>
        <dbReference type="Pfam" id="PF01850"/>
    </source>
</evidence>
<dbReference type="InterPro" id="IPR002716">
    <property type="entry name" value="PIN_dom"/>
</dbReference>
<name>A0A1S7SD05_AGRTU</name>
<reference evidence="2 3" key="1">
    <citation type="submission" date="2016-01" db="EMBL/GenBank/DDBJ databases">
        <authorList>
            <person name="Oliw E.H."/>
        </authorList>
    </citation>
    <scope>NUCLEOTIDE SEQUENCE [LARGE SCALE GENOMIC DNA]</scope>
    <source>
        <strain evidence="2 3">Kerr 14</strain>
    </source>
</reference>
<organism evidence="2 3">
    <name type="scientific">Agrobacterium tumefaciens str. Kerr 14</name>
    <dbReference type="NCBI Taxonomy" id="1183424"/>
    <lineage>
        <taxon>Bacteria</taxon>
        <taxon>Pseudomonadati</taxon>
        <taxon>Pseudomonadota</taxon>
        <taxon>Alphaproteobacteria</taxon>
        <taxon>Hyphomicrobiales</taxon>
        <taxon>Rhizobiaceae</taxon>
        <taxon>Rhizobium/Agrobacterium group</taxon>
        <taxon>Agrobacterium</taxon>
        <taxon>Agrobacterium tumefaciens complex</taxon>
    </lineage>
</organism>
<evidence type="ECO:0000313" key="2">
    <source>
        <dbReference type="EMBL" id="CUX66789.1"/>
    </source>
</evidence>